<dbReference type="EMBL" id="CP091957">
    <property type="protein sequence ID" value="UOG57587.1"/>
    <property type="molecule type" value="Genomic_DNA"/>
</dbReference>
<name>A0AAE9KBD3_9LEPT</name>
<organism evidence="2 3">
    <name type="scientific">Leptospira noguchii</name>
    <dbReference type="NCBI Taxonomy" id="28182"/>
    <lineage>
        <taxon>Bacteria</taxon>
        <taxon>Pseudomonadati</taxon>
        <taxon>Spirochaetota</taxon>
        <taxon>Spirochaetia</taxon>
        <taxon>Leptospirales</taxon>
        <taxon>Leptospiraceae</taxon>
        <taxon>Leptospira</taxon>
    </lineage>
</organism>
<keyword evidence="1" id="KW-0472">Membrane</keyword>
<accession>A0AAE9KBD3</accession>
<dbReference type="AlphaFoldDB" id="A0AAE9KBD3"/>
<dbReference type="Proteomes" id="UP000829829">
    <property type="component" value="Chromosome 1"/>
</dbReference>
<sequence>MNSNLHFLTKQFRNIRVIIATILLCFYCNIEAEKQSKYYNLTGALQHPTDVLDLDLEPRDLKTDSKLFPRKSGTCKSYKSYI</sequence>
<proteinExistence type="predicted"/>
<gene>
    <name evidence="2" type="ORF">MAL03_05470</name>
</gene>
<keyword evidence="1" id="KW-1133">Transmembrane helix</keyword>
<evidence type="ECO:0000256" key="1">
    <source>
        <dbReference type="SAM" id="Phobius"/>
    </source>
</evidence>
<evidence type="ECO:0000313" key="3">
    <source>
        <dbReference type="Proteomes" id="UP000829829"/>
    </source>
</evidence>
<feature type="transmembrane region" description="Helical" evidence="1">
    <location>
        <begin position="12"/>
        <end position="30"/>
    </location>
</feature>
<reference evidence="2" key="1">
    <citation type="submission" date="2022-02" db="EMBL/GenBank/DDBJ databases">
        <title>The genetically variable rfb locus in Leptospira is a mobile cassette and a molecular signature of serovar identity.</title>
        <authorList>
            <person name="Nieves C."/>
            <person name="Vincent A.T."/>
            <person name="Zarantonelli L."/>
            <person name="Picardeau M."/>
            <person name="Veyrier F.J."/>
            <person name="Buschiazzo A."/>
        </authorList>
    </citation>
    <scope>NUCLEOTIDE SEQUENCE</scope>
    <source>
        <strain evidence="2">IP1512017</strain>
    </source>
</reference>
<dbReference type="RefSeq" id="WP_243815800.1">
    <property type="nucleotide sequence ID" value="NZ_CP091957.1"/>
</dbReference>
<keyword evidence="1" id="KW-0812">Transmembrane</keyword>
<evidence type="ECO:0000313" key="2">
    <source>
        <dbReference type="EMBL" id="UOG57587.1"/>
    </source>
</evidence>
<protein>
    <submittedName>
        <fullName evidence="2">Uncharacterized protein</fullName>
    </submittedName>
</protein>